<dbReference type="AlphaFoldDB" id="A0A8J8FDA0"/>
<name>A0A8J8FDA0_9BACT</name>
<evidence type="ECO:0000313" key="3">
    <source>
        <dbReference type="Proteomes" id="UP000598971"/>
    </source>
</evidence>
<gene>
    <name evidence="2" type="ORF">GD597_10495</name>
</gene>
<proteinExistence type="predicted"/>
<sequence>MKIKSLCLILFFIISLITWATACSILKSSTNGAFELDGFLVGLLSVVSTFIFYLFALLITSNHFERILAILKFNEEELNHDPNSDDQ</sequence>
<keyword evidence="1" id="KW-1133">Transmembrane helix</keyword>
<comment type="caution">
    <text evidence="2">The sequence shown here is derived from an EMBL/GenBank/DDBJ whole genome shotgun (WGS) entry which is preliminary data.</text>
</comment>
<protein>
    <submittedName>
        <fullName evidence="2">Uncharacterized protein</fullName>
    </submittedName>
</protein>
<keyword evidence="1" id="KW-0812">Transmembrane</keyword>
<reference evidence="2" key="1">
    <citation type="submission" date="2019-10" db="EMBL/GenBank/DDBJ databases">
        <title>Draft genome sequence of Panacibacter sp. KCS-6.</title>
        <authorList>
            <person name="Yim K.J."/>
        </authorList>
    </citation>
    <scope>NUCLEOTIDE SEQUENCE</scope>
    <source>
        <strain evidence="2">KCS-6</strain>
    </source>
</reference>
<dbReference type="RefSeq" id="WP_171607817.1">
    <property type="nucleotide sequence ID" value="NZ_WHPF01000006.1"/>
</dbReference>
<accession>A0A8J8FDA0</accession>
<evidence type="ECO:0000313" key="2">
    <source>
        <dbReference type="EMBL" id="NNV55888.1"/>
    </source>
</evidence>
<dbReference type="EMBL" id="WHPF01000006">
    <property type="protein sequence ID" value="NNV55888.1"/>
    <property type="molecule type" value="Genomic_DNA"/>
</dbReference>
<dbReference type="Proteomes" id="UP000598971">
    <property type="component" value="Unassembled WGS sequence"/>
</dbReference>
<feature type="transmembrane region" description="Helical" evidence="1">
    <location>
        <begin position="38"/>
        <end position="59"/>
    </location>
</feature>
<evidence type="ECO:0000256" key="1">
    <source>
        <dbReference type="SAM" id="Phobius"/>
    </source>
</evidence>
<keyword evidence="3" id="KW-1185">Reference proteome</keyword>
<dbReference type="PROSITE" id="PS51257">
    <property type="entry name" value="PROKAR_LIPOPROTEIN"/>
    <property type="match status" value="1"/>
</dbReference>
<keyword evidence="1" id="KW-0472">Membrane</keyword>
<organism evidence="2 3">
    <name type="scientific">Limnovirga soli</name>
    <dbReference type="NCBI Taxonomy" id="2656915"/>
    <lineage>
        <taxon>Bacteria</taxon>
        <taxon>Pseudomonadati</taxon>
        <taxon>Bacteroidota</taxon>
        <taxon>Chitinophagia</taxon>
        <taxon>Chitinophagales</taxon>
        <taxon>Chitinophagaceae</taxon>
        <taxon>Limnovirga</taxon>
    </lineage>
</organism>